<dbReference type="PANTHER" id="PTHR10357:SF210">
    <property type="entry name" value="MALTODEXTRIN GLUCOSIDASE"/>
    <property type="match status" value="1"/>
</dbReference>
<dbReference type="GO" id="GO:0016853">
    <property type="term" value="F:isomerase activity"/>
    <property type="evidence" value="ECO:0007669"/>
    <property type="project" value="UniProtKB-KW"/>
</dbReference>
<reference evidence="4 5" key="1">
    <citation type="submission" date="2017-01" db="EMBL/GenBank/DDBJ databases">
        <authorList>
            <person name="Mah S.A."/>
            <person name="Swanson W.J."/>
            <person name="Moy G.W."/>
            <person name="Vacquier V.D."/>
        </authorList>
    </citation>
    <scope>NUCLEOTIDE SEQUENCE [LARGE SCALE GENOMIC DNA]</scope>
    <source>
        <strain evidence="4 5">CPCC 203464</strain>
    </source>
</reference>
<evidence type="ECO:0000259" key="3">
    <source>
        <dbReference type="SMART" id="SM00642"/>
    </source>
</evidence>
<keyword evidence="1" id="KW-0378">Hydrolase</keyword>
<evidence type="ECO:0000313" key="4">
    <source>
        <dbReference type="EMBL" id="SIS00929.1"/>
    </source>
</evidence>
<organism evidence="4 5">
    <name type="scientific">Williamsia sterculiae</name>
    <dbReference type="NCBI Taxonomy" id="1344003"/>
    <lineage>
        <taxon>Bacteria</taxon>
        <taxon>Bacillati</taxon>
        <taxon>Actinomycetota</taxon>
        <taxon>Actinomycetes</taxon>
        <taxon>Mycobacteriales</taxon>
        <taxon>Nocardiaceae</taxon>
        <taxon>Williamsia</taxon>
    </lineage>
</organism>
<dbReference type="Pfam" id="PF00128">
    <property type="entry name" value="Alpha-amylase"/>
    <property type="match status" value="1"/>
</dbReference>
<protein>
    <submittedName>
        <fullName evidence="4">Cyclomaltodextrinase</fullName>
    </submittedName>
</protein>
<keyword evidence="5" id="KW-1185">Reference proteome</keyword>
<dbReference type="PANTHER" id="PTHR10357">
    <property type="entry name" value="ALPHA-AMYLASE FAMILY MEMBER"/>
    <property type="match status" value="1"/>
</dbReference>
<dbReference type="AlphaFoldDB" id="A0A1N7FKQ2"/>
<dbReference type="GO" id="GO:0016798">
    <property type="term" value="F:hydrolase activity, acting on glycosyl bonds"/>
    <property type="evidence" value="ECO:0007669"/>
    <property type="project" value="UniProtKB-KW"/>
</dbReference>
<dbReference type="InterPro" id="IPR017853">
    <property type="entry name" value="GH"/>
</dbReference>
<keyword evidence="2" id="KW-0326">Glycosidase</keyword>
<evidence type="ECO:0000256" key="1">
    <source>
        <dbReference type="ARBA" id="ARBA00022801"/>
    </source>
</evidence>
<dbReference type="SUPFAM" id="SSF51445">
    <property type="entry name" value="(Trans)glycosidases"/>
    <property type="match status" value="1"/>
</dbReference>
<dbReference type="Proteomes" id="UP000186218">
    <property type="component" value="Unassembled WGS sequence"/>
</dbReference>
<evidence type="ECO:0000256" key="2">
    <source>
        <dbReference type="ARBA" id="ARBA00023295"/>
    </source>
</evidence>
<dbReference type="STRING" id="1344003.SAMN05445060_2154"/>
<name>A0A1N7FKQ2_9NOCA</name>
<feature type="domain" description="Glycosyl hydrolase family 13 catalytic" evidence="3">
    <location>
        <begin position="13"/>
        <end position="357"/>
    </location>
</feature>
<dbReference type="OrthoDB" id="9802433at2"/>
<dbReference type="RefSeq" id="WP_076479315.1">
    <property type="nucleotide sequence ID" value="NZ_FTNT01000005.1"/>
</dbReference>
<sequence>MGREWIDHAIWWQIYPLGFTGVDIRGDRDGAVGDLRALIGWLDYAAELGVSGLLLGPIFTSATHGYDTIDHFHVDPRLGGDAAFDELVGACRDRGLHIILDGVFNHVSDQSELFARAQTDPDARGWFVEQDPAREGRSGGPAFRTFEGHTDLIALNHQNPAVIGHVSTVMMHWLGRGADGWRLDAAYLVPDHFWRSVLEPVRREFPDAYVFGEVIHGDYAAFVEASGVDSVTQYELWKATWSSLNDQNLFELSWAISRHDEFTRAFVPQTFVGNHDVTRLASVLTDDRDVAIAYALLFCLAGLPSVYYGDEQRFRGEKTERLGGDDAVRPAFPSSPDELAPYGWDTYRELQQLIGFRRRHPWLHRATTETVDVTNTTMRLISRSDDTEITLYLNVGDDPHGCGVAAAEVTLASDDVPRDDDLVLPPHSWAIIG</sequence>
<dbReference type="EMBL" id="FTNT01000005">
    <property type="protein sequence ID" value="SIS00929.1"/>
    <property type="molecule type" value="Genomic_DNA"/>
</dbReference>
<dbReference type="InterPro" id="IPR006047">
    <property type="entry name" value="GH13_cat_dom"/>
</dbReference>
<evidence type="ECO:0000313" key="5">
    <source>
        <dbReference type="Proteomes" id="UP000186218"/>
    </source>
</evidence>
<dbReference type="GO" id="GO:0005975">
    <property type="term" value="P:carbohydrate metabolic process"/>
    <property type="evidence" value="ECO:0007669"/>
    <property type="project" value="InterPro"/>
</dbReference>
<proteinExistence type="predicted"/>
<dbReference type="Gene3D" id="3.20.20.80">
    <property type="entry name" value="Glycosidases"/>
    <property type="match status" value="1"/>
</dbReference>
<gene>
    <name evidence="4" type="ORF">SAMN05445060_2154</name>
</gene>
<accession>A0A1N7FKQ2</accession>
<dbReference type="SMART" id="SM00642">
    <property type="entry name" value="Aamy"/>
    <property type="match status" value="1"/>
</dbReference>